<keyword evidence="2" id="KW-0175">Coiled coil</keyword>
<evidence type="ECO:0000256" key="2">
    <source>
        <dbReference type="SAM" id="Coils"/>
    </source>
</evidence>
<dbReference type="Gene3D" id="1.25.40.10">
    <property type="entry name" value="Tetratricopeptide repeat domain"/>
    <property type="match status" value="1"/>
</dbReference>
<evidence type="ECO:0000313" key="3">
    <source>
        <dbReference type="EMBL" id="OGY13827.1"/>
    </source>
</evidence>
<organism evidence="3 4">
    <name type="scientific">Candidatus Blackburnbacteria bacterium RIFCSPLOWO2_01_FULL_40_20</name>
    <dbReference type="NCBI Taxonomy" id="1797519"/>
    <lineage>
        <taxon>Bacteria</taxon>
        <taxon>Candidatus Blackburniibacteriota</taxon>
    </lineage>
</organism>
<dbReference type="PROSITE" id="PS50005">
    <property type="entry name" value="TPR"/>
    <property type="match status" value="1"/>
</dbReference>
<proteinExistence type="predicted"/>
<sequence length="249" mass="28122">MESEGRRIHGLAAQARERGEHLESLKLNEEALLAYQKDGDILGFAEALSDRVIVLNHLFEETNDRVFIILAKNTARASVEIAEYSGDKTAIAIPYFNLAKVQTTMEEYKEALESYKKAVENIINNPPSSNNRASIVADFKAHTETAAYKAGDKSALERAEMAIAELEQVPVISDEDYLAKDKLLAFNEEVSYNKNVWLSGAHMRIAEMLKKDNPSKAKEHLQKAKEIIDSDERLKIRKSQWEKLAEENK</sequence>
<comment type="caution">
    <text evidence="3">The sequence shown here is derived from an EMBL/GenBank/DDBJ whole genome shotgun (WGS) entry which is preliminary data.</text>
</comment>
<reference evidence="3 4" key="1">
    <citation type="journal article" date="2016" name="Nat. Commun.">
        <title>Thousands of microbial genomes shed light on interconnected biogeochemical processes in an aquifer system.</title>
        <authorList>
            <person name="Anantharaman K."/>
            <person name="Brown C.T."/>
            <person name="Hug L.A."/>
            <person name="Sharon I."/>
            <person name="Castelle C.J."/>
            <person name="Probst A.J."/>
            <person name="Thomas B.C."/>
            <person name="Singh A."/>
            <person name="Wilkins M.J."/>
            <person name="Karaoz U."/>
            <person name="Brodie E.L."/>
            <person name="Williams K.H."/>
            <person name="Hubbard S.S."/>
            <person name="Banfield J.F."/>
        </authorList>
    </citation>
    <scope>NUCLEOTIDE SEQUENCE [LARGE SCALE GENOMIC DNA]</scope>
</reference>
<dbReference type="InterPro" id="IPR019734">
    <property type="entry name" value="TPR_rpt"/>
</dbReference>
<evidence type="ECO:0000256" key="1">
    <source>
        <dbReference type="PROSITE-ProRule" id="PRU00339"/>
    </source>
</evidence>
<feature type="coiled-coil region" evidence="2">
    <location>
        <begin position="98"/>
        <end position="125"/>
    </location>
</feature>
<dbReference type="SMART" id="SM00028">
    <property type="entry name" value="TPR"/>
    <property type="match status" value="2"/>
</dbReference>
<dbReference type="AlphaFoldDB" id="A0A1G1VER3"/>
<keyword evidence="1" id="KW-0802">TPR repeat</keyword>
<dbReference type="Proteomes" id="UP000178659">
    <property type="component" value="Unassembled WGS sequence"/>
</dbReference>
<protein>
    <submittedName>
        <fullName evidence="3">Uncharacterized protein</fullName>
    </submittedName>
</protein>
<feature type="repeat" description="TPR" evidence="1">
    <location>
        <begin position="92"/>
        <end position="125"/>
    </location>
</feature>
<dbReference type="SUPFAM" id="SSF48452">
    <property type="entry name" value="TPR-like"/>
    <property type="match status" value="1"/>
</dbReference>
<name>A0A1G1VER3_9BACT</name>
<dbReference type="InterPro" id="IPR011990">
    <property type="entry name" value="TPR-like_helical_dom_sf"/>
</dbReference>
<gene>
    <name evidence="3" type="ORF">A3A77_03545</name>
</gene>
<dbReference type="EMBL" id="MHCC01000008">
    <property type="protein sequence ID" value="OGY13827.1"/>
    <property type="molecule type" value="Genomic_DNA"/>
</dbReference>
<evidence type="ECO:0000313" key="4">
    <source>
        <dbReference type="Proteomes" id="UP000178659"/>
    </source>
</evidence>
<accession>A0A1G1VER3</accession>